<dbReference type="AlphaFoldDB" id="A0A1I6FQV7"/>
<gene>
    <name evidence="3" type="ORF">SAMN04488124_0102</name>
</gene>
<feature type="transmembrane region" description="Helical" evidence="2">
    <location>
        <begin position="404"/>
        <end position="422"/>
    </location>
</feature>
<dbReference type="STRING" id="555875.SAMN04488124_0102"/>
<dbReference type="Proteomes" id="UP000243250">
    <property type="component" value="Unassembled WGS sequence"/>
</dbReference>
<feature type="transmembrane region" description="Helical" evidence="2">
    <location>
        <begin position="97"/>
        <end position="120"/>
    </location>
</feature>
<feature type="transmembrane region" description="Helical" evidence="2">
    <location>
        <begin position="58"/>
        <end position="77"/>
    </location>
</feature>
<keyword evidence="2" id="KW-1133">Transmembrane helix</keyword>
<accession>A0A1I6FQV7</accession>
<evidence type="ECO:0000313" key="3">
    <source>
        <dbReference type="EMBL" id="SFR32329.1"/>
    </source>
</evidence>
<organism evidence="3 4">
    <name type="scientific">Halogeometricum limi</name>
    <dbReference type="NCBI Taxonomy" id="555875"/>
    <lineage>
        <taxon>Archaea</taxon>
        <taxon>Methanobacteriati</taxon>
        <taxon>Methanobacteriota</taxon>
        <taxon>Stenosarchaea group</taxon>
        <taxon>Halobacteria</taxon>
        <taxon>Halobacteriales</taxon>
        <taxon>Haloferacaceae</taxon>
        <taxon>Halogeometricum</taxon>
    </lineage>
</organism>
<feature type="transmembrane region" description="Helical" evidence="2">
    <location>
        <begin position="490"/>
        <end position="509"/>
    </location>
</feature>
<protein>
    <submittedName>
        <fullName evidence="3">Uncharacterized protein</fullName>
    </submittedName>
</protein>
<keyword evidence="1" id="KW-0175">Coiled coil</keyword>
<name>A0A1I6FQV7_9EURY</name>
<keyword evidence="2" id="KW-0472">Membrane</keyword>
<evidence type="ECO:0000256" key="2">
    <source>
        <dbReference type="SAM" id="Phobius"/>
    </source>
</evidence>
<evidence type="ECO:0000256" key="1">
    <source>
        <dbReference type="SAM" id="Coils"/>
    </source>
</evidence>
<feature type="transmembrane region" description="Helical" evidence="2">
    <location>
        <begin position="442"/>
        <end position="463"/>
    </location>
</feature>
<proteinExistence type="predicted"/>
<sequence length="555" mass="59551">MLLLDSGAPCESASEVTRVSLATQVQQQWKGVVDWGSGSDDESDDGEEAKGPIHRARLIYFLALSGVTFGIAGTFLVALRLAPDITAWLQQPATADIWALSVWMLVALLFAVGVGAVYAYPLVRPTALEETSYRRVERTVRYGLFVAILLGGLFAVFEATLDPTLGRGAVVVALALGVVVALALFGSYPSGTQRQYELAVEGYRTTLDAFERHLDELTTNVPFSTVYYEDPKLRFDVEQARVALAEANARLTVADEAIAERLYEAYVFHYQAAKRETITIEYAIREFESRAGALRTPYRTDGGALPRLPARLSTVLPKLRRRDSPTPQNDYLTAMAERTLDWADESLPAARASHLRRLLTTTPTEGEASAVRTDLTPTDLRVATARIHDYLLSEQQKQFAVKRLMRAGSVFGAVALGVAFLLADSGALTGVVPSVGGASPALSLAIVGLFGFLGAVTSSLFALRDISAGTATDSELTNPFLNVEILSMRLVVGSTAGVIAAVLLASGLSEVVLNPDLIDESGVAASVVVVAAFLAGFTERLVLRSAEKLVAKPPQ</sequence>
<evidence type="ECO:0000313" key="4">
    <source>
        <dbReference type="Proteomes" id="UP000243250"/>
    </source>
</evidence>
<reference evidence="4" key="1">
    <citation type="submission" date="2016-10" db="EMBL/GenBank/DDBJ databases">
        <authorList>
            <person name="Varghese N."/>
            <person name="Submissions S."/>
        </authorList>
    </citation>
    <scope>NUCLEOTIDE SEQUENCE [LARGE SCALE GENOMIC DNA]</scope>
    <source>
        <strain evidence="4">CGMCC 1.8711</strain>
    </source>
</reference>
<feature type="transmembrane region" description="Helical" evidence="2">
    <location>
        <begin position="140"/>
        <end position="157"/>
    </location>
</feature>
<keyword evidence="2" id="KW-0812">Transmembrane</keyword>
<feature type="coiled-coil region" evidence="1">
    <location>
        <begin position="200"/>
        <end position="257"/>
    </location>
</feature>
<keyword evidence="4" id="KW-1185">Reference proteome</keyword>
<feature type="transmembrane region" description="Helical" evidence="2">
    <location>
        <begin position="521"/>
        <end position="543"/>
    </location>
</feature>
<dbReference type="EMBL" id="FOYS01000001">
    <property type="protein sequence ID" value="SFR32329.1"/>
    <property type="molecule type" value="Genomic_DNA"/>
</dbReference>
<feature type="transmembrane region" description="Helical" evidence="2">
    <location>
        <begin position="169"/>
        <end position="188"/>
    </location>
</feature>